<dbReference type="SUPFAM" id="SSF109998">
    <property type="entry name" value="Triger factor/SurA peptide-binding domain-like"/>
    <property type="match status" value="1"/>
</dbReference>
<dbReference type="PROSITE" id="PS50198">
    <property type="entry name" value="PPIC_PPIASE_2"/>
    <property type="match status" value="1"/>
</dbReference>
<evidence type="ECO:0000313" key="10">
    <source>
        <dbReference type="EMBL" id="RFC67582.1"/>
    </source>
</evidence>
<dbReference type="InterPro" id="IPR023058">
    <property type="entry name" value="PPIase_PpiC_CS"/>
</dbReference>
<organism evidence="10 11">
    <name type="scientific">Mesorhizobium denitrificans</name>
    <dbReference type="NCBI Taxonomy" id="2294114"/>
    <lineage>
        <taxon>Bacteria</taxon>
        <taxon>Pseudomonadati</taxon>
        <taxon>Pseudomonadota</taxon>
        <taxon>Alphaproteobacteria</taxon>
        <taxon>Hyphomicrobiales</taxon>
        <taxon>Phyllobacteriaceae</taxon>
        <taxon>Mesorhizobium</taxon>
    </lineage>
</organism>
<comment type="similarity">
    <text evidence="2">Belongs to the PpiC/parvulin rotamase family.</text>
</comment>
<gene>
    <name evidence="10" type="ORF">DY251_11400</name>
</gene>
<evidence type="ECO:0000256" key="2">
    <source>
        <dbReference type="ARBA" id="ARBA00007656"/>
    </source>
</evidence>
<comment type="caution">
    <text evidence="10">The sequence shown here is derived from an EMBL/GenBank/DDBJ whole genome shotgun (WGS) entry which is preliminary data.</text>
</comment>
<keyword evidence="5 8" id="KW-0697">Rotamase</keyword>
<evidence type="ECO:0000256" key="6">
    <source>
        <dbReference type="ARBA" id="ARBA00030642"/>
    </source>
</evidence>
<accession>A0A371XED9</accession>
<name>A0A371XED9_9HYPH</name>
<proteinExistence type="inferred from homology"/>
<dbReference type="EC" id="5.2.1.8" evidence="3"/>
<evidence type="ECO:0000259" key="9">
    <source>
        <dbReference type="PROSITE" id="PS50198"/>
    </source>
</evidence>
<feature type="domain" description="PpiC" evidence="9">
    <location>
        <begin position="117"/>
        <end position="219"/>
    </location>
</feature>
<comment type="catalytic activity">
    <reaction evidence="1">
        <text>[protein]-peptidylproline (omega=180) = [protein]-peptidylproline (omega=0)</text>
        <dbReference type="Rhea" id="RHEA:16237"/>
        <dbReference type="Rhea" id="RHEA-COMP:10747"/>
        <dbReference type="Rhea" id="RHEA-COMP:10748"/>
        <dbReference type="ChEBI" id="CHEBI:83833"/>
        <dbReference type="ChEBI" id="CHEBI:83834"/>
        <dbReference type="EC" id="5.2.1.8"/>
    </reaction>
</comment>
<reference evidence="11" key="1">
    <citation type="submission" date="2018-08" db="EMBL/GenBank/DDBJ databases">
        <authorList>
            <person name="Im W.T."/>
        </authorList>
    </citation>
    <scope>NUCLEOTIDE SEQUENCE [LARGE SCALE GENOMIC DNA]</scope>
    <source>
        <strain evidence="11">LA-28</strain>
    </source>
</reference>
<dbReference type="GO" id="GO:0003755">
    <property type="term" value="F:peptidyl-prolyl cis-trans isomerase activity"/>
    <property type="evidence" value="ECO:0007669"/>
    <property type="project" value="UniProtKB-KW"/>
</dbReference>
<dbReference type="SUPFAM" id="SSF54534">
    <property type="entry name" value="FKBP-like"/>
    <property type="match status" value="1"/>
</dbReference>
<dbReference type="InterPro" id="IPR046357">
    <property type="entry name" value="PPIase_dom_sf"/>
</dbReference>
<dbReference type="PANTHER" id="PTHR47245:SF2">
    <property type="entry name" value="PEPTIDYL-PROLYL CIS-TRANS ISOMERASE HP_0175-RELATED"/>
    <property type="match status" value="1"/>
</dbReference>
<evidence type="ECO:0000256" key="7">
    <source>
        <dbReference type="ARBA" id="ARBA00031484"/>
    </source>
</evidence>
<evidence type="ECO:0000256" key="1">
    <source>
        <dbReference type="ARBA" id="ARBA00000971"/>
    </source>
</evidence>
<dbReference type="EMBL" id="QURN01000007">
    <property type="protein sequence ID" value="RFC67582.1"/>
    <property type="molecule type" value="Genomic_DNA"/>
</dbReference>
<dbReference type="PANTHER" id="PTHR47245">
    <property type="entry name" value="PEPTIDYLPROLYL ISOMERASE"/>
    <property type="match status" value="1"/>
</dbReference>
<evidence type="ECO:0000256" key="3">
    <source>
        <dbReference type="ARBA" id="ARBA00013194"/>
    </source>
</evidence>
<evidence type="ECO:0000313" key="11">
    <source>
        <dbReference type="Proteomes" id="UP000262379"/>
    </source>
</evidence>
<sequence>MRVLDLTNAPVPVTVNGITIAAEAIAAEAQNHPVPKGKPGWAWKAAARALVLREVLLQEARAIGIAPDPIELAEGLLETDEEALIRQLLESVIPPAHIDEAELRAIYDETPDRFRGPSLFEASHILFPATAGGKNVREAALMRAEMVLADLHRNPRRFADLAAEHSACPSRTNGGMLGQLASGDTVPEFEAALCSMEEGSISDAPVESRYGFHLIRLDARKRGEVLPFTAVLPHLREAQEKADWVRASRAYMDQLSTRAKVTGIDLAELSATNSRL</sequence>
<dbReference type="Proteomes" id="UP000262379">
    <property type="component" value="Unassembled WGS sequence"/>
</dbReference>
<protein>
    <recommendedName>
        <fullName evidence="4">Parvulin-like PPIase</fullName>
        <ecNumber evidence="3">5.2.1.8</ecNumber>
    </recommendedName>
    <alternativeName>
        <fullName evidence="6">Peptidyl-prolyl cis-trans isomerase plp</fullName>
    </alternativeName>
    <alternativeName>
        <fullName evidence="7">Rotamase plp</fullName>
    </alternativeName>
</protein>
<dbReference type="RefSeq" id="WP_116624016.1">
    <property type="nucleotide sequence ID" value="NZ_QURN01000007.1"/>
</dbReference>
<dbReference type="InterPro" id="IPR027304">
    <property type="entry name" value="Trigger_fact/SurA_dom_sf"/>
</dbReference>
<evidence type="ECO:0000256" key="4">
    <source>
        <dbReference type="ARBA" id="ARBA00018370"/>
    </source>
</evidence>
<evidence type="ECO:0000256" key="5">
    <source>
        <dbReference type="ARBA" id="ARBA00023110"/>
    </source>
</evidence>
<dbReference type="InterPro" id="IPR000297">
    <property type="entry name" value="PPIase_PpiC"/>
</dbReference>
<dbReference type="InterPro" id="IPR050245">
    <property type="entry name" value="PrsA_foldase"/>
</dbReference>
<keyword evidence="11" id="KW-1185">Reference proteome</keyword>
<dbReference type="Pfam" id="PF00639">
    <property type="entry name" value="Rotamase"/>
    <property type="match status" value="1"/>
</dbReference>
<dbReference type="PROSITE" id="PS01096">
    <property type="entry name" value="PPIC_PPIASE_1"/>
    <property type="match status" value="1"/>
</dbReference>
<dbReference type="Gene3D" id="3.10.50.40">
    <property type="match status" value="1"/>
</dbReference>
<dbReference type="AlphaFoldDB" id="A0A371XED9"/>
<keyword evidence="8" id="KW-0413">Isomerase</keyword>
<evidence type="ECO:0000256" key="8">
    <source>
        <dbReference type="PROSITE-ProRule" id="PRU00278"/>
    </source>
</evidence>